<dbReference type="EMBL" id="CP012900">
    <property type="protein sequence ID" value="ALJ28731.1"/>
    <property type="molecule type" value="Genomic_DNA"/>
</dbReference>
<keyword evidence="2" id="KW-1185">Reference proteome</keyword>
<evidence type="ECO:0000313" key="1">
    <source>
        <dbReference type="EMBL" id="ALJ28731.1"/>
    </source>
</evidence>
<evidence type="ECO:0000313" key="2">
    <source>
        <dbReference type="Proteomes" id="UP000061010"/>
    </source>
</evidence>
<reference evidence="1 2" key="1">
    <citation type="journal article" date="2015" name="Genome Announc.">
        <title>Complete Genome Sequencing of Stenotrophomonas acidaminiphila ZAC14D2_NAIMI4_2, a Multidrug-Resistant Strain Isolated from Sediments of a Polluted River in Mexico, Uncovers New Antibiotic Resistance Genes and a Novel Class-II Lasso Peptide Biosynthesis Gene Cluster.</title>
        <authorList>
            <person name="Vinuesa P."/>
            <person name="Ochoa-Sanchez L.E."/>
        </authorList>
    </citation>
    <scope>NUCLEOTIDE SEQUENCE [LARGE SCALE GENOMIC DNA]</scope>
    <source>
        <strain evidence="1 2">ZAC14D2_NAIMI4_2</strain>
    </source>
</reference>
<protein>
    <recommendedName>
        <fullName evidence="3">Phage major capsid protein</fullName>
    </recommendedName>
</protein>
<dbReference type="KEGG" id="sacz:AOT14_23640"/>
<dbReference type="AlphaFoldDB" id="A0A0S1B198"/>
<sequence length="318" mass="32519">MFDLKKLFEAARNASTHDHRFDATGDVRLAIPTSTVRATELNLTAPLPPSIATLFDANGRLRHSPKGRPSVVDFTLDPLTVARAHSRCAAAGALLLVREDAKPPRRIGAGADIPVFAREVSGLTVAQPLPMSVVADGADAVVATALPIKSASIDWADEGSTPSYGASLRIARADYRRHELAGDLDALLTASILSGVGRIADMALMQALAGASLANFSLAATAAAGLQFGDLRAIAGTAAAGAVVGADGVLRVAGVSAELSDAGTGTYVGAFDQAGVILDRDIRVVADRSSRDGDLAVSVFAGAAALVPDAAKFFKVVA</sequence>
<organism evidence="1 2">
    <name type="scientific">Stenotrophomonas acidaminiphila</name>
    <dbReference type="NCBI Taxonomy" id="128780"/>
    <lineage>
        <taxon>Bacteria</taxon>
        <taxon>Pseudomonadati</taxon>
        <taxon>Pseudomonadota</taxon>
        <taxon>Gammaproteobacteria</taxon>
        <taxon>Lysobacterales</taxon>
        <taxon>Lysobacteraceae</taxon>
        <taxon>Stenotrophomonas</taxon>
    </lineage>
</organism>
<name>A0A0S1B198_9GAMM</name>
<proteinExistence type="predicted"/>
<dbReference type="Proteomes" id="UP000061010">
    <property type="component" value="Chromosome"/>
</dbReference>
<gene>
    <name evidence="1" type="ORF">AOT14_23640</name>
</gene>
<dbReference type="PATRIC" id="fig|128780.6.peg.2381"/>
<evidence type="ECO:0008006" key="3">
    <source>
        <dbReference type="Google" id="ProtNLM"/>
    </source>
</evidence>
<accession>A0A0S1B198</accession>
<dbReference type="OrthoDB" id="6007727at2"/>